<keyword evidence="3" id="KW-1185">Reference proteome</keyword>
<dbReference type="OrthoDB" id="293948at2759"/>
<dbReference type="Proteomes" id="UP000054937">
    <property type="component" value="Unassembled WGS sequence"/>
</dbReference>
<sequence length="361" mass="42838">MLGYFKRFVDNFSKKYNVKNSEKYIDLIHYDAEGKIFESKYILKDIIGKSNYEVYQCISKNNKNNCTKEYACKVIKYTEQESQINVEKSEECFKKYFREIYPLSCKKKYIVKIYEIFIGQQEMKIIMEKCDTNLQIYIDKYLVQNQYNPKMIDLLKICLQISKAIKFLKEKGLAHRDIKPENILVKQQKQELQIKLTDFGLSKEPQKKDNQYTQNQTLCGTAGYQSPEIHQEIEYNPFKNDIYSLGSTFFSIFSKINCIVIKQLEKNQISDVDELNSQTDSRIQSSILKQIRNNLLKKQKDIKADFDISELLQGQFQQTNIKNYYEICELTNEMLSFYQDKRPTIEKVVDRLQHQIKGETE</sequence>
<accession>A0A0V0QYQ2</accession>
<dbReference type="InParanoid" id="A0A0V0QYQ2"/>
<protein>
    <submittedName>
        <fullName evidence="2">Protein kinase-like domain</fullName>
    </submittedName>
</protein>
<dbReference type="InterPro" id="IPR011009">
    <property type="entry name" value="Kinase-like_dom_sf"/>
</dbReference>
<dbReference type="EMBL" id="LDAU01000083">
    <property type="protein sequence ID" value="KRX07447.1"/>
    <property type="molecule type" value="Genomic_DNA"/>
</dbReference>
<dbReference type="Gene3D" id="3.30.200.20">
    <property type="entry name" value="Phosphorylase Kinase, domain 1"/>
    <property type="match status" value="1"/>
</dbReference>
<feature type="domain" description="Protein kinase" evidence="1">
    <location>
        <begin position="41"/>
        <end position="357"/>
    </location>
</feature>
<dbReference type="Gene3D" id="1.10.510.10">
    <property type="entry name" value="Transferase(Phosphotransferase) domain 1"/>
    <property type="match status" value="1"/>
</dbReference>
<dbReference type="GO" id="GO:0005524">
    <property type="term" value="F:ATP binding"/>
    <property type="evidence" value="ECO:0007669"/>
    <property type="project" value="InterPro"/>
</dbReference>
<name>A0A0V0QYQ2_PSEPJ</name>
<dbReference type="InterPro" id="IPR000719">
    <property type="entry name" value="Prot_kinase_dom"/>
</dbReference>
<dbReference type="SUPFAM" id="SSF56112">
    <property type="entry name" value="Protein kinase-like (PK-like)"/>
    <property type="match status" value="1"/>
</dbReference>
<dbReference type="PROSITE" id="PS00108">
    <property type="entry name" value="PROTEIN_KINASE_ST"/>
    <property type="match status" value="1"/>
</dbReference>
<dbReference type="SMART" id="SM00220">
    <property type="entry name" value="S_TKc"/>
    <property type="match status" value="1"/>
</dbReference>
<dbReference type="PANTHER" id="PTHR44167">
    <property type="entry name" value="OVARIAN-SPECIFIC SERINE/THREONINE-PROTEIN KINASE LOK-RELATED"/>
    <property type="match status" value="1"/>
</dbReference>
<dbReference type="Pfam" id="PF00069">
    <property type="entry name" value="Pkinase"/>
    <property type="match status" value="1"/>
</dbReference>
<evidence type="ECO:0000313" key="3">
    <source>
        <dbReference type="Proteomes" id="UP000054937"/>
    </source>
</evidence>
<evidence type="ECO:0000259" key="1">
    <source>
        <dbReference type="PROSITE" id="PS50011"/>
    </source>
</evidence>
<gene>
    <name evidence="2" type="ORF">PPERSA_03280</name>
</gene>
<dbReference type="GO" id="GO:0004672">
    <property type="term" value="F:protein kinase activity"/>
    <property type="evidence" value="ECO:0007669"/>
    <property type="project" value="InterPro"/>
</dbReference>
<organism evidence="2 3">
    <name type="scientific">Pseudocohnilembus persalinus</name>
    <name type="common">Ciliate</name>
    <dbReference type="NCBI Taxonomy" id="266149"/>
    <lineage>
        <taxon>Eukaryota</taxon>
        <taxon>Sar</taxon>
        <taxon>Alveolata</taxon>
        <taxon>Ciliophora</taxon>
        <taxon>Intramacronucleata</taxon>
        <taxon>Oligohymenophorea</taxon>
        <taxon>Scuticociliatia</taxon>
        <taxon>Philasterida</taxon>
        <taxon>Pseudocohnilembidae</taxon>
        <taxon>Pseudocohnilembus</taxon>
    </lineage>
</organism>
<keyword evidence="2" id="KW-0418">Kinase</keyword>
<proteinExistence type="predicted"/>
<evidence type="ECO:0000313" key="2">
    <source>
        <dbReference type="EMBL" id="KRX07447.1"/>
    </source>
</evidence>
<dbReference type="InterPro" id="IPR008271">
    <property type="entry name" value="Ser/Thr_kinase_AS"/>
</dbReference>
<dbReference type="CDD" id="cd00180">
    <property type="entry name" value="PKc"/>
    <property type="match status" value="1"/>
</dbReference>
<dbReference type="PROSITE" id="PS50011">
    <property type="entry name" value="PROTEIN_KINASE_DOM"/>
    <property type="match status" value="1"/>
</dbReference>
<dbReference type="PANTHER" id="PTHR44167:SF24">
    <property type="entry name" value="SERINE_THREONINE-PROTEIN KINASE CHK2"/>
    <property type="match status" value="1"/>
</dbReference>
<comment type="caution">
    <text evidence="2">The sequence shown here is derived from an EMBL/GenBank/DDBJ whole genome shotgun (WGS) entry which is preliminary data.</text>
</comment>
<reference evidence="2 3" key="1">
    <citation type="journal article" date="2015" name="Sci. Rep.">
        <title>Genome of the facultative scuticociliatosis pathogen Pseudocohnilembus persalinus provides insight into its virulence through horizontal gene transfer.</title>
        <authorList>
            <person name="Xiong J."/>
            <person name="Wang G."/>
            <person name="Cheng J."/>
            <person name="Tian M."/>
            <person name="Pan X."/>
            <person name="Warren A."/>
            <person name="Jiang C."/>
            <person name="Yuan D."/>
            <person name="Miao W."/>
        </authorList>
    </citation>
    <scope>NUCLEOTIDE SEQUENCE [LARGE SCALE GENOMIC DNA]</scope>
    <source>
        <strain evidence="2">36N120E</strain>
    </source>
</reference>
<dbReference type="AlphaFoldDB" id="A0A0V0QYQ2"/>
<keyword evidence="2" id="KW-0808">Transferase</keyword>